<gene>
    <name evidence="1" type="ORF">ASIM_LOCUS6491</name>
</gene>
<name>A0A0M3JGF9_ANISI</name>
<reference evidence="3" key="1">
    <citation type="submission" date="2017-02" db="UniProtKB">
        <authorList>
            <consortium name="WormBaseParasite"/>
        </authorList>
    </citation>
    <scope>IDENTIFICATION</scope>
</reference>
<protein>
    <submittedName>
        <fullName evidence="1 3">Uncharacterized protein</fullName>
    </submittedName>
</protein>
<dbReference type="AlphaFoldDB" id="A0A0M3JGF9"/>
<dbReference type="Proteomes" id="UP000267096">
    <property type="component" value="Unassembled WGS sequence"/>
</dbReference>
<reference evidence="1 2" key="2">
    <citation type="submission" date="2018-11" db="EMBL/GenBank/DDBJ databases">
        <authorList>
            <consortium name="Pathogen Informatics"/>
        </authorList>
    </citation>
    <scope>NUCLEOTIDE SEQUENCE [LARGE SCALE GENOMIC DNA]</scope>
</reference>
<evidence type="ECO:0000313" key="1">
    <source>
        <dbReference type="EMBL" id="VDK27143.1"/>
    </source>
</evidence>
<organism evidence="3">
    <name type="scientific">Anisakis simplex</name>
    <name type="common">Herring worm</name>
    <dbReference type="NCBI Taxonomy" id="6269"/>
    <lineage>
        <taxon>Eukaryota</taxon>
        <taxon>Metazoa</taxon>
        <taxon>Ecdysozoa</taxon>
        <taxon>Nematoda</taxon>
        <taxon>Chromadorea</taxon>
        <taxon>Rhabditida</taxon>
        <taxon>Spirurina</taxon>
        <taxon>Ascaridomorpha</taxon>
        <taxon>Ascaridoidea</taxon>
        <taxon>Anisakidae</taxon>
        <taxon>Anisakis</taxon>
        <taxon>Anisakis simplex complex</taxon>
    </lineage>
</organism>
<dbReference type="WBParaSite" id="ASIM_0000671401-mRNA-1">
    <property type="protein sequence ID" value="ASIM_0000671401-mRNA-1"/>
    <property type="gene ID" value="ASIM_0000671401"/>
</dbReference>
<sequence length="42" mass="5058">MRPGLVRRINVVMKCQIRRRHPKISRHKQLIGLMCSLMKLIF</sequence>
<accession>A0A0M3JGF9</accession>
<proteinExistence type="predicted"/>
<evidence type="ECO:0000313" key="3">
    <source>
        <dbReference type="WBParaSite" id="ASIM_0000671401-mRNA-1"/>
    </source>
</evidence>
<keyword evidence="2" id="KW-1185">Reference proteome</keyword>
<evidence type="ECO:0000313" key="2">
    <source>
        <dbReference type="Proteomes" id="UP000267096"/>
    </source>
</evidence>
<dbReference type="EMBL" id="UYRR01014152">
    <property type="protein sequence ID" value="VDK27143.1"/>
    <property type="molecule type" value="Genomic_DNA"/>
</dbReference>